<keyword evidence="2" id="KW-1185">Reference proteome</keyword>
<sequence>MKTLKFIQPNNPIIKYLATMVYASWLAGQMTATAQQSAGPVTQRSLAIDTLLKKTIPGLLYLPGVWQPTDSLKPLHLPGDILSGYSDSLHHKTTPVLDTLQEKLNGLMLPETRKKTILPMPGPLNADLDLPSELSEQLAETGKTKKPVLEKNHVLEVPLLPTIKPAGFKKGIKVTDGLRKVWEKRPLREPKKLKIPAKTGSYSDQLTGILEKEAEGLKEIKAFKSKQAPFKSQLSETAKLKEEKYARHKLISAASQQASGHFANQQKKLQAAHDKLAKLKKKYSGMEGLKEGKKQKASSLKGKPFSQRLVTGGHIQVHRGGPSGLDLSPLLAYRINKNFRAGIGGTYRIAIDADKRYLFSKIGEHYRYRVFGEHDVYKSFFGHLGFEKTTKALPDRQADGQSSTWLNGGMVGIGRRTRFLKGIQGTVMVLYNFLYDGQGPYKQPWHVRFGLEVNGPWKVPFLKVKKP</sequence>
<organism evidence="1 2">
    <name type="scientific">Agaribacillus aureus</name>
    <dbReference type="NCBI Taxonomy" id="3051825"/>
    <lineage>
        <taxon>Bacteria</taxon>
        <taxon>Pseudomonadati</taxon>
        <taxon>Bacteroidota</taxon>
        <taxon>Cytophagia</taxon>
        <taxon>Cytophagales</taxon>
        <taxon>Splendidivirgaceae</taxon>
        <taxon>Agaribacillus</taxon>
    </lineage>
</organism>
<evidence type="ECO:0000313" key="2">
    <source>
        <dbReference type="Proteomes" id="UP001172083"/>
    </source>
</evidence>
<dbReference type="EMBL" id="JAUJEB010000002">
    <property type="protein sequence ID" value="MDN5213338.1"/>
    <property type="molecule type" value="Genomic_DNA"/>
</dbReference>
<evidence type="ECO:0000313" key="1">
    <source>
        <dbReference type="EMBL" id="MDN5213338.1"/>
    </source>
</evidence>
<reference evidence="1" key="1">
    <citation type="submission" date="2023-06" db="EMBL/GenBank/DDBJ databases">
        <title>Genomic of Agaribacillus aureum.</title>
        <authorList>
            <person name="Wang G."/>
        </authorList>
    </citation>
    <scope>NUCLEOTIDE SEQUENCE</scope>
    <source>
        <strain evidence="1">BMA12</strain>
    </source>
</reference>
<proteinExistence type="predicted"/>
<protein>
    <submittedName>
        <fullName evidence="1">Uncharacterized protein</fullName>
    </submittedName>
</protein>
<dbReference type="RefSeq" id="WP_346758677.1">
    <property type="nucleotide sequence ID" value="NZ_JAUJEB010000002.1"/>
</dbReference>
<name>A0ABT8L6M6_9BACT</name>
<comment type="caution">
    <text evidence="1">The sequence shown here is derived from an EMBL/GenBank/DDBJ whole genome shotgun (WGS) entry which is preliminary data.</text>
</comment>
<dbReference type="Proteomes" id="UP001172083">
    <property type="component" value="Unassembled WGS sequence"/>
</dbReference>
<gene>
    <name evidence="1" type="ORF">QQ020_14810</name>
</gene>
<accession>A0ABT8L6M6</accession>